<evidence type="ECO:0000313" key="3">
    <source>
        <dbReference type="Proteomes" id="UP000631535"/>
    </source>
</evidence>
<reference evidence="3" key="1">
    <citation type="journal article" date="2019" name="Int. J. Syst. Evol. Microbiol.">
        <title>The Global Catalogue of Microorganisms (GCM) 10K type strain sequencing project: providing services to taxonomists for standard genome sequencing and annotation.</title>
        <authorList>
            <consortium name="The Broad Institute Genomics Platform"/>
            <consortium name="The Broad Institute Genome Sequencing Center for Infectious Disease"/>
            <person name="Wu L."/>
            <person name="Ma J."/>
        </authorList>
    </citation>
    <scope>NUCLEOTIDE SEQUENCE [LARGE SCALE GENOMIC DNA]</scope>
    <source>
        <strain evidence="3">CGMCC 4.7178</strain>
    </source>
</reference>
<protein>
    <submittedName>
        <fullName evidence="2">Uncharacterized protein</fullName>
    </submittedName>
</protein>
<feature type="region of interest" description="Disordered" evidence="1">
    <location>
        <begin position="1"/>
        <end position="62"/>
    </location>
</feature>
<evidence type="ECO:0000313" key="2">
    <source>
        <dbReference type="EMBL" id="GGO47746.1"/>
    </source>
</evidence>
<comment type="caution">
    <text evidence="2">The sequence shown here is derived from an EMBL/GenBank/DDBJ whole genome shotgun (WGS) entry which is preliminary data.</text>
</comment>
<dbReference type="EMBL" id="BMMP01000006">
    <property type="protein sequence ID" value="GGO47746.1"/>
    <property type="molecule type" value="Genomic_DNA"/>
</dbReference>
<accession>A0ABQ2M790</accession>
<proteinExistence type="predicted"/>
<evidence type="ECO:0000256" key="1">
    <source>
        <dbReference type="SAM" id="MobiDB-lite"/>
    </source>
</evidence>
<name>A0ABQ2M790_9ACTN</name>
<organism evidence="2 3">
    <name type="scientific">Streptomyces daqingensis</name>
    <dbReference type="NCBI Taxonomy" id="1472640"/>
    <lineage>
        <taxon>Bacteria</taxon>
        <taxon>Bacillati</taxon>
        <taxon>Actinomycetota</taxon>
        <taxon>Actinomycetes</taxon>
        <taxon>Kitasatosporales</taxon>
        <taxon>Streptomycetaceae</taxon>
        <taxon>Streptomyces</taxon>
    </lineage>
</organism>
<feature type="compositionally biased region" description="Basic and acidic residues" evidence="1">
    <location>
        <begin position="42"/>
        <end position="52"/>
    </location>
</feature>
<dbReference type="Proteomes" id="UP000631535">
    <property type="component" value="Unassembled WGS sequence"/>
</dbReference>
<keyword evidence="3" id="KW-1185">Reference proteome</keyword>
<dbReference type="RefSeq" id="WP_373292065.1">
    <property type="nucleotide sequence ID" value="NZ_BMMP01000006.1"/>
</dbReference>
<sequence>MPGAGLGRQQPQGGLGQDGGPAAQPRHVATATDTGMIPVFGRNDETDQESPHPRRPGFGLRGPRHLRHRVALDELAAVGVPLGDDGIVIGTDAQKQPAVLGLSRRTAYDVLLIGGLWTAQVLALRAAGTGARVAVETGRSHVWTSLVRAAGAEQQCITMHDVGQVPSLGPSSSSPVIIIRDCGMKPPRGRVTSAPWQSVVTLLPYLSPAAPRLLQTSSLVGIQRVSPDEAAHLSRTMRLPREETETLSTLGDGVTLWCTRKDRYYSLTTPTDAEAGLLGTARRLD</sequence>
<gene>
    <name evidence="2" type="ORF">GCM10012287_21090</name>
</gene>